<dbReference type="Proteomes" id="UP000494365">
    <property type="component" value="Unassembled WGS sequence"/>
</dbReference>
<dbReference type="InterPro" id="IPR052553">
    <property type="entry name" value="CbiG_hydrolase"/>
</dbReference>
<proteinExistence type="predicted"/>
<dbReference type="SUPFAM" id="SSF159664">
    <property type="entry name" value="CobE/GbiG C-terminal domain-like"/>
    <property type="match status" value="1"/>
</dbReference>
<keyword evidence="4" id="KW-1185">Reference proteome</keyword>
<feature type="region of interest" description="Disordered" evidence="1">
    <location>
        <begin position="145"/>
        <end position="164"/>
    </location>
</feature>
<dbReference type="RefSeq" id="WP_175152847.1">
    <property type="nucleotide sequence ID" value="NZ_CADIKK010000036.1"/>
</dbReference>
<dbReference type="AlphaFoldDB" id="A0A6S7BKK0"/>
<dbReference type="PANTHER" id="PTHR37477:SF1">
    <property type="entry name" value="COBALT-PRECORRIN-5A HYDROLASE"/>
    <property type="match status" value="1"/>
</dbReference>
<dbReference type="Gene3D" id="3.30.420.180">
    <property type="entry name" value="CobE/GbiG C-terminal domain"/>
    <property type="match status" value="1"/>
</dbReference>
<dbReference type="EMBL" id="CADIKK010000036">
    <property type="protein sequence ID" value="CAB3803660.1"/>
    <property type="molecule type" value="Genomic_DNA"/>
</dbReference>
<dbReference type="GO" id="GO:0009236">
    <property type="term" value="P:cobalamin biosynthetic process"/>
    <property type="evidence" value="ECO:0007669"/>
    <property type="project" value="InterPro"/>
</dbReference>
<dbReference type="PANTHER" id="PTHR37477">
    <property type="entry name" value="COBALT-PRECORRIN-5A HYDROLASE"/>
    <property type="match status" value="1"/>
</dbReference>
<reference evidence="3 4" key="1">
    <citation type="submission" date="2020-04" db="EMBL/GenBank/DDBJ databases">
        <authorList>
            <person name="De Canck E."/>
        </authorList>
    </citation>
    <scope>NUCLEOTIDE SEQUENCE [LARGE SCALE GENOMIC DNA]</scope>
    <source>
        <strain evidence="3 4">LMG 28614</strain>
    </source>
</reference>
<sequence length="164" mass="16905">MKTLSVGIGCRLQSSAEHIEAAVRAALGSHRIDQIRTVGTVDTKADEAGLLEFCARHALPLRLFSRAQIAAMRVANPSAAVREHLGVDGICEPCALLAASTEPAALVAPAAHAAPDALVAPSAPSARLLVPKTLHAGVTVAIATTAADPGHEPPNNDSHQQDLR</sequence>
<dbReference type="InterPro" id="IPR036518">
    <property type="entry name" value="CobE/GbiG_C_sf"/>
</dbReference>
<evidence type="ECO:0000259" key="2">
    <source>
        <dbReference type="Pfam" id="PF01890"/>
    </source>
</evidence>
<evidence type="ECO:0000313" key="4">
    <source>
        <dbReference type="Proteomes" id="UP000494365"/>
    </source>
</evidence>
<feature type="domain" description="CobE/GbiG C-terminal" evidence="2">
    <location>
        <begin position="4"/>
        <end position="143"/>
    </location>
</feature>
<dbReference type="Pfam" id="PF01890">
    <property type="entry name" value="CbiG_C"/>
    <property type="match status" value="1"/>
</dbReference>
<organism evidence="3 4">
    <name type="scientific">Paraburkholderia ultramafica</name>
    <dbReference type="NCBI Taxonomy" id="1544867"/>
    <lineage>
        <taxon>Bacteria</taxon>
        <taxon>Pseudomonadati</taxon>
        <taxon>Pseudomonadota</taxon>
        <taxon>Betaproteobacteria</taxon>
        <taxon>Burkholderiales</taxon>
        <taxon>Burkholderiaceae</taxon>
        <taxon>Paraburkholderia</taxon>
    </lineage>
</organism>
<evidence type="ECO:0000256" key="1">
    <source>
        <dbReference type="SAM" id="MobiDB-lite"/>
    </source>
</evidence>
<name>A0A6S7BKK0_9BURK</name>
<evidence type="ECO:0000313" key="3">
    <source>
        <dbReference type="EMBL" id="CAB3803660.1"/>
    </source>
</evidence>
<protein>
    <recommendedName>
        <fullName evidence="2">CobE/GbiG C-terminal domain-containing protein</fullName>
    </recommendedName>
</protein>
<gene>
    <name evidence="3" type="ORF">LMG28614_05860</name>
</gene>
<accession>A0A6S7BKK0</accession>
<dbReference type="InterPro" id="IPR002750">
    <property type="entry name" value="CobE/GbiG_C"/>
</dbReference>